<dbReference type="InterPro" id="IPR036576">
    <property type="entry name" value="WRKY_dom_sf"/>
</dbReference>
<evidence type="ECO:0000313" key="7">
    <source>
        <dbReference type="EMBL" id="KAG0457685.1"/>
    </source>
</evidence>
<keyword evidence="4" id="KW-0804">Transcription</keyword>
<evidence type="ECO:0000256" key="1">
    <source>
        <dbReference type="ARBA" id="ARBA00004123"/>
    </source>
</evidence>
<dbReference type="PROSITE" id="PS50811">
    <property type="entry name" value="WRKY"/>
    <property type="match status" value="1"/>
</dbReference>
<dbReference type="GO" id="GO:0003700">
    <property type="term" value="F:DNA-binding transcription factor activity"/>
    <property type="evidence" value="ECO:0007669"/>
    <property type="project" value="InterPro"/>
</dbReference>
<dbReference type="SMART" id="SM00774">
    <property type="entry name" value="WRKY"/>
    <property type="match status" value="1"/>
</dbReference>
<gene>
    <name evidence="7" type="ORF">HPP92_022842</name>
</gene>
<evidence type="ECO:0000259" key="6">
    <source>
        <dbReference type="PROSITE" id="PS50811"/>
    </source>
</evidence>
<keyword evidence="8" id="KW-1185">Reference proteome</keyword>
<dbReference type="Gene3D" id="2.20.25.80">
    <property type="entry name" value="WRKY domain"/>
    <property type="match status" value="1"/>
</dbReference>
<dbReference type="OrthoDB" id="769821at2759"/>
<comment type="subcellular location">
    <subcellularLocation>
        <location evidence="1">Nucleus</location>
    </subcellularLocation>
</comment>
<name>A0A835PPA6_VANPL</name>
<evidence type="ECO:0000313" key="8">
    <source>
        <dbReference type="Proteomes" id="UP000636800"/>
    </source>
</evidence>
<dbReference type="SUPFAM" id="SSF118290">
    <property type="entry name" value="WRKY DNA-binding domain"/>
    <property type="match status" value="1"/>
</dbReference>
<evidence type="ECO:0000256" key="5">
    <source>
        <dbReference type="ARBA" id="ARBA00023242"/>
    </source>
</evidence>
<accession>A0A835PPA6</accession>
<reference evidence="7 8" key="1">
    <citation type="journal article" date="2020" name="Nat. Food">
        <title>A phased Vanilla planifolia genome enables genetic improvement of flavour and production.</title>
        <authorList>
            <person name="Hasing T."/>
            <person name="Tang H."/>
            <person name="Brym M."/>
            <person name="Khazi F."/>
            <person name="Huang T."/>
            <person name="Chambers A.H."/>
        </authorList>
    </citation>
    <scope>NUCLEOTIDE SEQUENCE [LARGE SCALE GENOMIC DNA]</scope>
    <source>
        <tissue evidence="7">Leaf</tissue>
    </source>
</reference>
<dbReference type="EMBL" id="JADCNL010000012">
    <property type="protein sequence ID" value="KAG0457685.1"/>
    <property type="molecule type" value="Genomic_DNA"/>
</dbReference>
<dbReference type="InterPro" id="IPR003657">
    <property type="entry name" value="WRKY_dom"/>
</dbReference>
<organism evidence="7 8">
    <name type="scientific">Vanilla planifolia</name>
    <name type="common">Vanilla</name>
    <dbReference type="NCBI Taxonomy" id="51239"/>
    <lineage>
        <taxon>Eukaryota</taxon>
        <taxon>Viridiplantae</taxon>
        <taxon>Streptophyta</taxon>
        <taxon>Embryophyta</taxon>
        <taxon>Tracheophyta</taxon>
        <taxon>Spermatophyta</taxon>
        <taxon>Magnoliopsida</taxon>
        <taxon>Liliopsida</taxon>
        <taxon>Asparagales</taxon>
        <taxon>Orchidaceae</taxon>
        <taxon>Vanilloideae</taxon>
        <taxon>Vanilleae</taxon>
        <taxon>Vanilla</taxon>
    </lineage>
</organism>
<proteinExistence type="predicted"/>
<dbReference type="PANTHER" id="PTHR32096">
    <property type="entry name" value="WRKY TRANSCRIPTION FACTOR 30-RELATED-RELATED"/>
    <property type="match status" value="1"/>
</dbReference>
<feature type="domain" description="WRKY" evidence="6">
    <location>
        <begin position="106"/>
        <end position="169"/>
    </location>
</feature>
<dbReference type="AlphaFoldDB" id="A0A835PPA6"/>
<dbReference type="InterPro" id="IPR044810">
    <property type="entry name" value="WRKY_plant"/>
</dbReference>
<keyword evidence="5" id="KW-0539">Nucleus</keyword>
<dbReference type="GO" id="GO:0005634">
    <property type="term" value="C:nucleus"/>
    <property type="evidence" value="ECO:0007669"/>
    <property type="project" value="UniProtKB-SubCell"/>
</dbReference>
<dbReference type="Proteomes" id="UP000636800">
    <property type="component" value="Chromosome 12"/>
</dbReference>
<evidence type="ECO:0000256" key="3">
    <source>
        <dbReference type="ARBA" id="ARBA00023125"/>
    </source>
</evidence>
<keyword evidence="2" id="KW-0805">Transcription regulation</keyword>
<evidence type="ECO:0000256" key="2">
    <source>
        <dbReference type="ARBA" id="ARBA00023015"/>
    </source>
</evidence>
<protein>
    <recommendedName>
        <fullName evidence="6">WRKY domain-containing protein</fullName>
    </recommendedName>
</protein>
<comment type="caution">
    <text evidence="7">The sequence shown here is derived from an EMBL/GenBank/DDBJ whole genome shotgun (WGS) entry which is preliminary data.</text>
</comment>
<dbReference type="GO" id="GO:0000976">
    <property type="term" value="F:transcription cis-regulatory region binding"/>
    <property type="evidence" value="ECO:0007669"/>
    <property type="project" value="TreeGrafter"/>
</dbReference>
<evidence type="ECO:0000256" key="4">
    <source>
        <dbReference type="ARBA" id="ARBA00023163"/>
    </source>
</evidence>
<dbReference type="PANTHER" id="PTHR32096:SF146">
    <property type="entry name" value="WRKY TRANSCRIPTION FACTOR 19-RELATED"/>
    <property type="match status" value="1"/>
</dbReference>
<keyword evidence="3" id="KW-0238">DNA-binding</keyword>
<sequence length="295" mass="32796">MAEMPSRKTLLLAELSQLNVLAKKLCALTREIEMCPTIADEIIFSVNKVIRMAQSMGSVEAEQLLSNGRTQHVRILDHASEPNQRMSVKRSTLPSWTSHVRVSDGMAEGTPDDGCSWRKYGQKEILGAKYPRAYYRCTHSKSHGCPAKKQVQRSAKNPSTLDIIYRGAHTCSRQPQQTACLTRQPPQSSVDHLSTCEQSDSQNTLEVATAKSDSEIQNLNSSFTFLSQEEGIKAEQDSLCFSPSFMSPSTSSPELMEFISSMTFTAESHEMDLDFMLGSGEMDPNVSFDTSIFFV</sequence>
<dbReference type="Pfam" id="PF03106">
    <property type="entry name" value="WRKY"/>
    <property type="match status" value="1"/>
</dbReference>